<dbReference type="Gene3D" id="2.160.20.10">
    <property type="entry name" value="Single-stranded right-handed beta-helix, Pectin lyase-like"/>
    <property type="match status" value="2"/>
</dbReference>
<evidence type="ECO:0000313" key="2">
    <source>
        <dbReference type="EMBL" id="MBD2612218.1"/>
    </source>
</evidence>
<dbReference type="SUPFAM" id="SSF51126">
    <property type="entry name" value="Pectin lyase-like"/>
    <property type="match status" value="3"/>
</dbReference>
<dbReference type="Pfam" id="PF05860">
    <property type="entry name" value="TPS"/>
    <property type="match status" value="1"/>
</dbReference>
<evidence type="ECO:0000259" key="1">
    <source>
        <dbReference type="SMART" id="SM00912"/>
    </source>
</evidence>
<dbReference type="EMBL" id="JACJTC010000008">
    <property type="protein sequence ID" value="MBD2612218.1"/>
    <property type="molecule type" value="Genomic_DNA"/>
</dbReference>
<dbReference type="Proteomes" id="UP000606396">
    <property type="component" value="Unassembled WGS sequence"/>
</dbReference>
<dbReference type="NCBIfam" id="TIGR01901">
    <property type="entry name" value="adhes_NPXG"/>
    <property type="match status" value="1"/>
</dbReference>
<organism evidence="2 3">
    <name type="scientific">Nostoc punctiforme FACHB-252</name>
    <dbReference type="NCBI Taxonomy" id="1357509"/>
    <lineage>
        <taxon>Bacteria</taxon>
        <taxon>Bacillati</taxon>
        <taxon>Cyanobacteriota</taxon>
        <taxon>Cyanophyceae</taxon>
        <taxon>Nostocales</taxon>
        <taxon>Nostocaceae</taxon>
        <taxon>Nostoc</taxon>
    </lineage>
</organism>
<dbReference type="InterPro" id="IPR012334">
    <property type="entry name" value="Pectin_lyas_fold"/>
</dbReference>
<protein>
    <submittedName>
        <fullName evidence="2">Filamentous hemagglutinin N-terminal domain-containing protein</fullName>
    </submittedName>
</protein>
<dbReference type="SMART" id="SM00912">
    <property type="entry name" value="Haemagg_act"/>
    <property type="match status" value="1"/>
</dbReference>
<comment type="caution">
    <text evidence="2">The sequence shown here is derived from an EMBL/GenBank/DDBJ whole genome shotgun (WGS) entry which is preliminary data.</text>
</comment>
<proteinExistence type="predicted"/>
<sequence>MKKILTQLTVISWLICVVLAESVLAQSSNIVPDDTLNSESSLVEENFLGLPIELIQGGAIRGINLFHSFREFNISEGRSAYFFNPDPDIQNILARVTGTNRSEIFGLLGTLDSNYFPSKANLFLINPNGIIFGRNASLRTGGSFVATTANAVQFNNQGLFSASTPEFPQVLTINPSAFLFNQIKPAAIINQSRAANFYPPNVTGLTTDYGKSLLLLGGNVILDDGIITAFGGKVELGGLTEKGSVGLNIDGDNLDLIFPTNVTKADISLTKQALINTAGFGGGEIRLVGNNIKIAGQSEISSGSLRNQNSRDIKIQASQLDISEESYIGTLKYAGGTGGNIIIDTQNLNMSGISRIGTNTEETGGKGGDIIINTQNLNMSLNMSGVTRLPVIVTNTSSTGDGGDILINTENLNMNLAFIGTATYGGQGNAGNVSIQATNSVNLNNSTLSTSSIGLGNSTTQGAGGNMMISAKTLNLENVSGIATTSFLGQGNPGDTTLKISDYINLSNSGIFANSFSAASGGNINIETENFNIRDGSQLINSSFDPISNSFLDSLTKTNNFIDPAIQQTILSAISQIGDDLNLQNTKNLGQSNSGNINIRATNSLVMSGISSTDKNRQNIISTETLGTGKAGTLTLETGELIAGDGSVLSTKTTSSGDGGNLNIKADAVELTDNAQIVALSEGTGKAGNINLNAARNLIATNSNISTSSIQSSGGNININAENIRLFGNSDIRTNVFTGAGGGGDITLSANSIIALDDSDILSFASDGQGGDIRFNTRAFLSSPLYRPTAFTTDTATINTLNDNQQVDVNASGAVSGTITGVPDISFLQNSLTELPENAIDTNALLANSCIVRRNNQQGGSFFVTGSGGLPERPGDAPLSPYSTGTMQSISNQNNSSTRNISRSRWKIGDPIIEPQGIYRLSNDKIVLSRECS</sequence>
<name>A0ABR8H9X5_NOSPU</name>
<dbReference type="InterPro" id="IPR011050">
    <property type="entry name" value="Pectin_lyase_fold/virulence"/>
</dbReference>
<dbReference type="InterPro" id="IPR008638">
    <property type="entry name" value="FhaB/CdiA-like_TPS"/>
</dbReference>
<evidence type="ECO:0000313" key="3">
    <source>
        <dbReference type="Proteomes" id="UP000606396"/>
    </source>
</evidence>
<accession>A0ABR8H9X5</accession>
<dbReference type="RefSeq" id="WP_190949784.1">
    <property type="nucleotide sequence ID" value="NZ_JACJTC010000008.1"/>
</dbReference>
<reference evidence="2 3" key="1">
    <citation type="journal article" date="2020" name="ISME J.">
        <title>Comparative genomics reveals insights into cyanobacterial evolution and habitat adaptation.</title>
        <authorList>
            <person name="Chen M.Y."/>
            <person name="Teng W.K."/>
            <person name="Zhao L."/>
            <person name="Hu C.X."/>
            <person name="Zhou Y.K."/>
            <person name="Han B.P."/>
            <person name="Song L.R."/>
            <person name="Shu W.S."/>
        </authorList>
    </citation>
    <scope>NUCLEOTIDE SEQUENCE [LARGE SCALE GENOMIC DNA]</scope>
    <source>
        <strain evidence="2 3">FACHB-252</strain>
    </source>
</reference>
<keyword evidence="3" id="KW-1185">Reference proteome</keyword>
<feature type="domain" description="Filamentous haemagglutinin FhaB/tRNA nuclease CdiA-like TPS" evidence="1">
    <location>
        <begin position="51"/>
        <end position="155"/>
    </location>
</feature>
<gene>
    <name evidence="2" type="ORF">H6G94_13175</name>
</gene>